<dbReference type="GO" id="GO:0016887">
    <property type="term" value="F:ATP hydrolysis activity"/>
    <property type="evidence" value="ECO:0007669"/>
    <property type="project" value="InterPro"/>
</dbReference>
<evidence type="ECO:0000256" key="2">
    <source>
        <dbReference type="ARBA" id="ARBA00022475"/>
    </source>
</evidence>
<dbReference type="CDD" id="cd03259">
    <property type="entry name" value="ABC_Carb_Solutes_like"/>
    <property type="match status" value="1"/>
</dbReference>
<dbReference type="SMART" id="SM00382">
    <property type="entry name" value="AAA"/>
    <property type="match status" value="1"/>
</dbReference>
<evidence type="ECO:0000313" key="11">
    <source>
        <dbReference type="Proteomes" id="UP000199409"/>
    </source>
</evidence>
<dbReference type="Gene3D" id="3.40.50.300">
    <property type="entry name" value="P-loop containing nucleotide triphosphate hydrolases"/>
    <property type="match status" value="1"/>
</dbReference>
<evidence type="ECO:0000256" key="3">
    <source>
        <dbReference type="ARBA" id="ARBA00022496"/>
    </source>
</evidence>
<dbReference type="Pfam" id="PF00005">
    <property type="entry name" value="ABC_tran"/>
    <property type="match status" value="1"/>
</dbReference>
<gene>
    <name evidence="10" type="ORF">SAMN05660420_01755</name>
</gene>
<evidence type="ECO:0000256" key="4">
    <source>
        <dbReference type="ARBA" id="ARBA00022741"/>
    </source>
</evidence>
<keyword evidence="3" id="KW-0410">Iron transport</keyword>
<dbReference type="RefSeq" id="WP_092346903.1">
    <property type="nucleotide sequence ID" value="NZ_FNQN01000004.1"/>
</dbReference>
<dbReference type="PANTHER" id="PTHR42781:SF4">
    <property type="entry name" value="SPERMIDINE_PUTRESCINE IMPORT ATP-BINDING PROTEIN POTA"/>
    <property type="match status" value="1"/>
</dbReference>
<dbReference type="InterPro" id="IPR027417">
    <property type="entry name" value="P-loop_NTPase"/>
</dbReference>
<dbReference type="GO" id="GO:0015408">
    <property type="term" value="F:ABC-type ferric iron transporter activity"/>
    <property type="evidence" value="ECO:0007669"/>
    <property type="project" value="InterPro"/>
</dbReference>
<evidence type="ECO:0000256" key="5">
    <source>
        <dbReference type="ARBA" id="ARBA00022840"/>
    </source>
</evidence>
<keyword evidence="5" id="KW-0067">ATP-binding</keyword>
<keyword evidence="2" id="KW-1003">Cell membrane</keyword>
<keyword evidence="8" id="KW-0472">Membrane</keyword>
<accession>A0A1H4A0I7</accession>
<sequence>MAIELRNICKNFGSQELFRNLSLRVKEGTFHVLVGPSGEGKSTLLALIAGLLKPDSGDVYLNDICVTTQQPQQRDVGFVFQDYALFPHLSARQNVEYGLNASGANSQTVYDKAQHYLGIVGLMDQQHKYPAMLSGGQKQRIALARALATEPGTLLLDEPLSHLDLESRSQLQLELKEIQKKTGVTMLLVTHNMSEAAILGDNVSFLRRGTIEKTVNIKAFV</sequence>
<dbReference type="GO" id="GO:0016020">
    <property type="term" value="C:membrane"/>
    <property type="evidence" value="ECO:0007669"/>
    <property type="project" value="InterPro"/>
</dbReference>
<dbReference type="OrthoDB" id="9809450at2"/>
<evidence type="ECO:0000256" key="1">
    <source>
        <dbReference type="ARBA" id="ARBA00022448"/>
    </source>
</evidence>
<organism evidence="10 11">
    <name type="scientific">Desulfuromusa kysingii</name>
    <dbReference type="NCBI Taxonomy" id="37625"/>
    <lineage>
        <taxon>Bacteria</taxon>
        <taxon>Pseudomonadati</taxon>
        <taxon>Thermodesulfobacteriota</taxon>
        <taxon>Desulfuromonadia</taxon>
        <taxon>Desulfuromonadales</taxon>
        <taxon>Geopsychrobacteraceae</taxon>
        <taxon>Desulfuromusa</taxon>
    </lineage>
</organism>
<dbReference type="PANTHER" id="PTHR42781">
    <property type="entry name" value="SPERMIDINE/PUTRESCINE IMPORT ATP-BINDING PROTEIN POTA"/>
    <property type="match status" value="1"/>
</dbReference>
<evidence type="ECO:0000259" key="9">
    <source>
        <dbReference type="PROSITE" id="PS50893"/>
    </source>
</evidence>
<dbReference type="EMBL" id="FNQN01000004">
    <property type="protein sequence ID" value="SEA29589.1"/>
    <property type="molecule type" value="Genomic_DNA"/>
</dbReference>
<protein>
    <submittedName>
        <fullName evidence="10">ABC transporter</fullName>
    </submittedName>
</protein>
<evidence type="ECO:0000256" key="6">
    <source>
        <dbReference type="ARBA" id="ARBA00023004"/>
    </source>
</evidence>
<keyword evidence="1" id="KW-0813">Transport</keyword>
<reference evidence="10 11" key="1">
    <citation type="submission" date="2016-10" db="EMBL/GenBank/DDBJ databases">
        <authorList>
            <person name="de Groot N.N."/>
        </authorList>
    </citation>
    <scope>NUCLEOTIDE SEQUENCE [LARGE SCALE GENOMIC DNA]</scope>
    <source>
        <strain evidence="10 11">DSM 7343</strain>
    </source>
</reference>
<proteinExistence type="predicted"/>
<keyword evidence="6" id="KW-0408">Iron</keyword>
<dbReference type="InterPro" id="IPR003593">
    <property type="entry name" value="AAA+_ATPase"/>
</dbReference>
<dbReference type="InterPro" id="IPR050093">
    <property type="entry name" value="ABC_SmlMolc_Importer"/>
</dbReference>
<evidence type="ECO:0000313" key="10">
    <source>
        <dbReference type="EMBL" id="SEA29589.1"/>
    </source>
</evidence>
<dbReference type="SUPFAM" id="SSF52540">
    <property type="entry name" value="P-loop containing nucleoside triphosphate hydrolases"/>
    <property type="match status" value="1"/>
</dbReference>
<dbReference type="InterPro" id="IPR017871">
    <property type="entry name" value="ABC_transporter-like_CS"/>
</dbReference>
<keyword evidence="4" id="KW-0547">Nucleotide-binding</keyword>
<dbReference type="InterPro" id="IPR003439">
    <property type="entry name" value="ABC_transporter-like_ATP-bd"/>
</dbReference>
<dbReference type="PROSITE" id="PS50893">
    <property type="entry name" value="ABC_TRANSPORTER_2"/>
    <property type="match status" value="1"/>
</dbReference>
<dbReference type="PROSITE" id="PS00211">
    <property type="entry name" value="ABC_TRANSPORTER_1"/>
    <property type="match status" value="1"/>
</dbReference>
<evidence type="ECO:0000256" key="8">
    <source>
        <dbReference type="ARBA" id="ARBA00023136"/>
    </source>
</evidence>
<name>A0A1H4A0I7_9BACT</name>
<feature type="domain" description="ABC transporter" evidence="9">
    <location>
        <begin position="3"/>
        <end position="221"/>
    </location>
</feature>
<dbReference type="Proteomes" id="UP000199409">
    <property type="component" value="Unassembled WGS sequence"/>
</dbReference>
<keyword evidence="7" id="KW-0406">Ion transport</keyword>
<evidence type="ECO:0000256" key="7">
    <source>
        <dbReference type="ARBA" id="ARBA00023065"/>
    </source>
</evidence>
<dbReference type="GO" id="GO:0005524">
    <property type="term" value="F:ATP binding"/>
    <property type="evidence" value="ECO:0007669"/>
    <property type="project" value="UniProtKB-KW"/>
</dbReference>
<dbReference type="STRING" id="37625.SAMN05660420_01755"/>
<dbReference type="InterPro" id="IPR015853">
    <property type="entry name" value="ABC_transpr_FbpC"/>
</dbReference>
<keyword evidence="11" id="KW-1185">Reference proteome</keyword>
<dbReference type="AlphaFoldDB" id="A0A1H4A0I7"/>